<organism evidence="2 3">
    <name type="scientific">Pelotalea chapellei</name>
    <dbReference type="NCBI Taxonomy" id="44671"/>
    <lineage>
        <taxon>Bacteria</taxon>
        <taxon>Pseudomonadati</taxon>
        <taxon>Thermodesulfobacteriota</taxon>
        <taxon>Desulfuromonadia</taxon>
        <taxon>Geobacterales</taxon>
        <taxon>Geobacteraceae</taxon>
        <taxon>Pelotalea</taxon>
    </lineage>
</organism>
<dbReference type="PANTHER" id="PTHR33993">
    <property type="entry name" value="GLYOXALASE-RELATED"/>
    <property type="match status" value="1"/>
</dbReference>
<evidence type="ECO:0000259" key="1">
    <source>
        <dbReference type="PROSITE" id="PS51819"/>
    </source>
</evidence>
<dbReference type="SUPFAM" id="SSF54593">
    <property type="entry name" value="Glyoxalase/Bleomycin resistance protein/Dihydroxybiphenyl dioxygenase"/>
    <property type="match status" value="1"/>
</dbReference>
<evidence type="ECO:0000313" key="2">
    <source>
        <dbReference type="EMBL" id="MBT1073249.1"/>
    </source>
</evidence>
<reference evidence="2 3" key="1">
    <citation type="submission" date="2021-05" db="EMBL/GenBank/DDBJ databases">
        <title>The draft genome of Geobacter chapellei DSM 13688.</title>
        <authorList>
            <person name="Xu Z."/>
            <person name="Masuda Y."/>
            <person name="Itoh H."/>
            <person name="Senoo K."/>
        </authorList>
    </citation>
    <scope>NUCLEOTIDE SEQUENCE [LARGE SCALE GENOMIC DNA]</scope>
    <source>
        <strain evidence="2 3">DSM 13688</strain>
    </source>
</reference>
<dbReference type="PANTHER" id="PTHR33993:SF2">
    <property type="entry name" value="VOC DOMAIN-CONTAINING PROTEIN"/>
    <property type="match status" value="1"/>
</dbReference>
<dbReference type="InterPro" id="IPR052164">
    <property type="entry name" value="Anthracycline_SecMetBiosynth"/>
</dbReference>
<feature type="domain" description="VOC" evidence="1">
    <location>
        <begin position="5"/>
        <end position="124"/>
    </location>
</feature>
<evidence type="ECO:0000313" key="3">
    <source>
        <dbReference type="Proteomes" id="UP000784128"/>
    </source>
</evidence>
<proteinExistence type="predicted"/>
<dbReference type="Gene3D" id="3.10.180.10">
    <property type="entry name" value="2,3-Dihydroxybiphenyl 1,2-Dioxygenase, domain 1"/>
    <property type="match status" value="1"/>
</dbReference>
<dbReference type="RefSeq" id="WP_214301109.1">
    <property type="nucleotide sequence ID" value="NZ_JAHDYS010000019.1"/>
</dbReference>
<comment type="caution">
    <text evidence="2">The sequence shown here is derived from an EMBL/GenBank/DDBJ whole genome shotgun (WGS) entry which is preliminary data.</text>
</comment>
<dbReference type="InterPro" id="IPR004360">
    <property type="entry name" value="Glyas_Fos-R_dOase_dom"/>
</dbReference>
<dbReference type="EMBL" id="JAHDYS010000019">
    <property type="protein sequence ID" value="MBT1073249.1"/>
    <property type="molecule type" value="Genomic_DNA"/>
</dbReference>
<accession>A0ABS5UC25</accession>
<protein>
    <submittedName>
        <fullName evidence="2">VOC family protein</fullName>
    </submittedName>
</protein>
<dbReference type="Proteomes" id="UP000784128">
    <property type="component" value="Unassembled WGS sequence"/>
</dbReference>
<sequence length="125" mass="13572">MTYNPIVWFEIYVQEMARAKKFYETLLGLTLTQLESPIPGMELWAFPMEQGAPGATGALVKMEGKDSGGGGTLIYFSCADCSIEAAKAAANGGQIFKEKFPIGQYGFIALVYDTEGNMIGLHSMQ</sequence>
<dbReference type="InterPro" id="IPR029068">
    <property type="entry name" value="Glyas_Bleomycin-R_OHBP_Dase"/>
</dbReference>
<name>A0ABS5UC25_9BACT</name>
<dbReference type="CDD" id="cd07247">
    <property type="entry name" value="SgaA_N_like"/>
    <property type="match status" value="1"/>
</dbReference>
<dbReference type="PROSITE" id="PS51819">
    <property type="entry name" value="VOC"/>
    <property type="match status" value="1"/>
</dbReference>
<keyword evidence="3" id="KW-1185">Reference proteome</keyword>
<dbReference type="Pfam" id="PF00903">
    <property type="entry name" value="Glyoxalase"/>
    <property type="match status" value="1"/>
</dbReference>
<gene>
    <name evidence="2" type="ORF">KJB30_15755</name>
</gene>
<dbReference type="InterPro" id="IPR037523">
    <property type="entry name" value="VOC_core"/>
</dbReference>